<dbReference type="EMBL" id="LVYD01000001">
    <property type="protein sequence ID" value="OQP66885.1"/>
    <property type="molecule type" value="Genomic_DNA"/>
</dbReference>
<name>A0A1V9G8C8_9BACT</name>
<comment type="caution">
    <text evidence="1">The sequence shown here is derived from an EMBL/GenBank/DDBJ whole genome shotgun (WGS) entry which is preliminary data.</text>
</comment>
<evidence type="ECO:0008006" key="3">
    <source>
        <dbReference type="Google" id="ProtNLM"/>
    </source>
</evidence>
<dbReference type="Proteomes" id="UP000192796">
    <property type="component" value="Unassembled WGS sequence"/>
</dbReference>
<protein>
    <recommendedName>
        <fullName evidence="3">Glycosyltransferase subfamily 4-like N-terminal domain-containing protein</fullName>
    </recommendedName>
</protein>
<organism evidence="1 2">
    <name type="scientific">Niastella vici</name>
    <dbReference type="NCBI Taxonomy" id="1703345"/>
    <lineage>
        <taxon>Bacteria</taxon>
        <taxon>Pseudomonadati</taxon>
        <taxon>Bacteroidota</taxon>
        <taxon>Chitinophagia</taxon>
        <taxon>Chitinophagales</taxon>
        <taxon>Chitinophagaceae</taxon>
        <taxon>Niastella</taxon>
    </lineage>
</organism>
<evidence type="ECO:0000313" key="2">
    <source>
        <dbReference type="Proteomes" id="UP000192796"/>
    </source>
</evidence>
<dbReference type="SUPFAM" id="SSF53756">
    <property type="entry name" value="UDP-Glycosyltransferase/glycogen phosphorylase"/>
    <property type="match status" value="1"/>
</dbReference>
<evidence type="ECO:0000313" key="1">
    <source>
        <dbReference type="EMBL" id="OQP66885.1"/>
    </source>
</evidence>
<accession>A0A1V9G8C8</accession>
<proteinExistence type="predicted"/>
<keyword evidence="2" id="KW-1185">Reference proteome</keyword>
<dbReference type="AlphaFoldDB" id="A0A1V9G8C8"/>
<gene>
    <name evidence="1" type="ORF">A3860_00510</name>
</gene>
<reference evidence="1 2" key="1">
    <citation type="submission" date="2016-03" db="EMBL/GenBank/DDBJ databases">
        <title>Niastella vici sp. nov., isolated from farmland soil.</title>
        <authorList>
            <person name="Chen L."/>
            <person name="Wang D."/>
            <person name="Yang S."/>
            <person name="Wang G."/>
        </authorList>
    </citation>
    <scope>NUCLEOTIDE SEQUENCE [LARGE SCALE GENOMIC DNA]</scope>
    <source>
        <strain evidence="1 2">DJ57</strain>
    </source>
</reference>
<dbReference type="STRING" id="1703345.A3860_00510"/>
<sequence>MKKVLIISPHFPPSNLAAVHRSRLFAQHLPAFNWQPVILMVDEKYYEEKLDYNLVELLPEGLHIEKANALPVTRPRFIGDIGLRAFFQLYKQAKKLVKKEKIDFIYIAIPSFYVALLGRWLHYSTGVKYGIDYIDPWVHHFPGSDRKFSRAWFSTVLAKTLEPIAVKKASLITGVAEGYYMGVLERNMHLKGKCIAGAMPYGGEKNDFNILNKLQLQPYLFKKEPNIIDVIYAGVLLPNAVEVFRCFCKEIYDNKRLFENVRFHFIGTGKVLNDPTAYYVKNLAAEFEGLWGNMIFEYPQRIPYLDVLIHLKAADGVLVIGSTQPHYTPSKVFQGALSGKPILALLHEQSTAKEVIEMSECGLTMGFNEENFQSVFRAQFIQKFKAFLQLVQKYDFSTINLKAFEEYSAKSVTAKLADLLNQAVTKK</sequence>